<reference evidence="2" key="1">
    <citation type="journal article" date="2014" name="Front. Microbiol.">
        <title>High frequency of phylogenetically diverse reductive dehalogenase-homologous genes in deep subseafloor sedimentary metagenomes.</title>
        <authorList>
            <person name="Kawai M."/>
            <person name="Futagami T."/>
            <person name="Toyoda A."/>
            <person name="Takaki Y."/>
            <person name="Nishi S."/>
            <person name="Hori S."/>
            <person name="Arai W."/>
            <person name="Tsubouchi T."/>
            <person name="Morono Y."/>
            <person name="Uchiyama I."/>
            <person name="Ito T."/>
            <person name="Fujiyama A."/>
            <person name="Inagaki F."/>
            <person name="Takami H."/>
        </authorList>
    </citation>
    <scope>NUCLEOTIDE SEQUENCE</scope>
    <source>
        <strain evidence="2">Expedition CK06-06</strain>
    </source>
</reference>
<dbReference type="InterPro" id="IPR004401">
    <property type="entry name" value="YbaB/EbfC"/>
</dbReference>
<dbReference type="AlphaFoldDB" id="X1IY76"/>
<feature type="compositionally biased region" description="Low complexity" evidence="1">
    <location>
        <begin position="37"/>
        <end position="46"/>
    </location>
</feature>
<dbReference type="GO" id="GO:0003677">
    <property type="term" value="F:DNA binding"/>
    <property type="evidence" value="ECO:0007669"/>
    <property type="project" value="InterPro"/>
</dbReference>
<sequence length="46" mass="5028">MIPDVSKLLRQFQKIQGEMKKVQEELAKEEVNGSSGGLSDPPLSGK</sequence>
<comment type="caution">
    <text evidence="2">The sequence shown here is derived from an EMBL/GenBank/DDBJ whole genome shotgun (WGS) entry which is preliminary data.</text>
</comment>
<proteinExistence type="predicted"/>
<feature type="region of interest" description="Disordered" evidence="1">
    <location>
        <begin position="26"/>
        <end position="46"/>
    </location>
</feature>
<protein>
    <submittedName>
        <fullName evidence="2">Uncharacterized protein</fullName>
    </submittedName>
</protein>
<dbReference type="InterPro" id="IPR036894">
    <property type="entry name" value="YbaB-like_sf"/>
</dbReference>
<name>X1IY76_9ZZZZ</name>
<organism evidence="2">
    <name type="scientific">marine sediment metagenome</name>
    <dbReference type="NCBI Taxonomy" id="412755"/>
    <lineage>
        <taxon>unclassified sequences</taxon>
        <taxon>metagenomes</taxon>
        <taxon>ecological metagenomes</taxon>
    </lineage>
</organism>
<accession>X1IY76</accession>
<dbReference type="Gene3D" id="3.30.1310.10">
    <property type="entry name" value="Nucleoid-associated protein YbaB-like domain"/>
    <property type="match status" value="1"/>
</dbReference>
<dbReference type="EMBL" id="BARU01043938">
    <property type="protein sequence ID" value="GAH86677.1"/>
    <property type="molecule type" value="Genomic_DNA"/>
</dbReference>
<evidence type="ECO:0000313" key="2">
    <source>
        <dbReference type="EMBL" id="GAH86677.1"/>
    </source>
</evidence>
<gene>
    <name evidence="2" type="ORF">S03H2_67175</name>
</gene>
<dbReference type="Pfam" id="PF02575">
    <property type="entry name" value="YbaB_DNA_bd"/>
    <property type="match status" value="1"/>
</dbReference>
<dbReference type="SUPFAM" id="SSF82607">
    <property type="entry name" value="YbaB-like"/>
    <property type="match status" value="1"/>
</dbReference>
<evidence type="ECO:0000256" key="1">
    <source>
        <dbReference type="SAM" id="MobiDB-lite"/>
    </source>
</evidence>